<protein>
    <submittedName>
        <fullName evidence="1">Uncharacterized protein</fullName>
    </submittedName>
</protein>
<dbReference type="Proteomes" id="UP000784294">
    <property type="component" value="Unassembled WGS sequence"/>
</dbReference>
<organism evidence="1 2">
    <name type="scientific">Protopolystoma xenopodis</name>
    <dbReference type="NCBI Taxonomy" id="117903"/>
    <lineage>
        <taxon>Eukaryota</taxon>
        <taxon>Metazoa</taxon>
        <taxon>Spiralia</taxon>
        <taxon>Lophotrochozoa</taxon>
        <taxon>Platyhelminthes</taxon>
        <taxon>Monogenea</taxon>
        <taxon>Polyopisthocotylea</taxon>
        <taxon>Polystomatidea</taxon>
        <taxon>Polystomatidae</taxon>
        <taxon>Protopolystoma</taxon>
    </lineage>
</organism>
<evidence type="ECO:0000313" key="1">
    <source>
        <dbReference type="EMBL" id="VEL40916.1"/>
    </source>
</evidence>
<accession>A0A448XNJ9</accession>
<dbReference type="AlphaFoldDB" id="A0A448XNJ9"/>
<proteinExistence type="predicted"/>
<name>A0A448XNJ9_9PLAT</name>
<gene>
    <name evidence="1" type="ORF">PXEA_LOCUS34356</name>
</gene>
<reference evidence="1" key="1">
    <citation type="submission" date="2018-11" db="EMBL/GenBank/DDBJ databases">
        <authorList>
            <consortium name="Pathogen Informatics"/>
        </authorList>
    </citation>
    <scope>NUCLEOTIDE SEQUENCE</scope>
</reference>
<keyword evidence="2" id="KW-1185">Reference proteome</keyword>
<dbReference type="EMBL" id="CAAALY010267027">
    <property type="protein sequence ID" value="VEL40916.1"/>
    <property type="molecule type" value="Genomic_DNA"/>
</dbReference>
<sequence>MFDDIQEGNLDAIERLSALLFTKGHLSPINVSAIVDSTITNGLEAIFANFDLLLHWLVFVVFPADWPGDDSFEDEKANSLLAKGLFLYINLSHTL</sequence>
<evidence type="ECO:0000313" key="2">
    <source>
        <dbReference type="Proteomes" id="UP000784294"/>
    </source>
</evidence>
<comment type="caution">
    <text evidence="1">The sequence shown here is derived from an EMBL/GenBank/DDBJ whole genome shotgun (WGS) entry which is preliminary data.</text>
</comment>